<comment type="subunit">
    <text evidence="4">Associates with the respiratory chain complex III/complex IV supercomplex.</text>
</comment>
<comment type="function">
    <text evidence="1">Cytochrome c oxidase subunit which plays a role in assembly of respiratory supercomplexes.</text>
</comment>
<evidence type="ECO:0000256" key="9">
    <source>
        <dbReference type="SAM" id="MobiDB-lite"/>
    </source>
</evidence>
<dbReference type="InterPro" id="IPR050355">
    <property type="entry name" value="RCF1"/>
</dbReference>
<comment type="subcellular location">
    <subcellularLocation>
        <location evidence="2">Mitochondrion membrane</location>
    </subcellularLocation>
</comment>
<proteinExistence type="inferred from homology"/>
<feature type="region of interest" description="Disordered" evidence="9">
    <location>
        <begin position="194"/>
        <end position="217"/>
    </location>
</feature>
<evidence type="ECO:0000259" key="10">
    <source>
        <dbReference type="PROSITE" id="PS51503"/>
    </source>
</evidence>
<comment type="similarity">
    <text evidence="3">Belongs to the RCF1 family.</text>
</comment>
<dbReference type="InterPro" id="IPR007667">
    <property type="entry name" value="Hypoxia_induced_domain"/>
</dbReference>
<keyword evidence="7" id="KW-0496">Mitochondrion</keyword>
<feature type="compositionally biased region" description="Basic and acidic residues" evidence="9">
    <location>
        <begin position="203"/>
        <end position="217"/>
    </location>
</feature>
<evidence type="ECO:0000256" key="1">
    <source>
        <dbReference type="ARBA" id="ARBA00002584"/>
    </source>
</evidence>
<gene>
    <name evidence="11" type="ORF">B0T19DRAFT_275805</name>
</gene>
<feature type="domain" description="HIG1" evidence="10">
    <location>
        <begin position="6"/>
        <end position="97"/>
    </location>
</feature>
<dbReference type="Gene3D" id="6.10.140.1320">
    <property type="match status" value="1"/>
</dbReference>
<evidence type="ECO:0000256" key="7">
    <source>
        <dbReference type="ARBA" id="ARBA00023128"/>
    </source>
</evidence>
<evidence type="ECO:0000256" key="2">
    <source>
        <dbReference type="ARBA" id="ARBA00004325"/>
    </source>
</evidence>
<evidence type="ECO:0000256" key="3">
    <source>
        <dbReference type="ARBA" id="ARBA00009366"/>
    </source>
</evidence>
<dbReference type="PANTHER" id="PTHR12297">
    <property type="entry name" value="HYPOXIA-INDUCBILE GENE 1 HIG1 -RELATED"/>
    <property type="match status" value="1"/>
</dbReference>
<evidence type="ECO:0000256" key="5">
    <source>
        <dbReference type="ARBA" id="ARBA00022692"/>
    </source>
</evidence>
<evidence type="ECO:0000256" key="6">
    <source>
        <dbReference type="ARBA" id="ARBA00022989"/>
    </source>
</evidence>
<dbReference type="Proteomes" id="UP001286456">
    <property type="component" value="Unassembled WGS sequence"/>
</dbReference>
<keyword evidence="6" id="KW-1133">Transmembrane helix</keyword>
<dbReference type="PROSITE" id="PS51503">
    <property type="entry name" value="HIG1"/>
    <property type="match status" value="1"/>
</dbReference>
<dbReference type="GO" id="GO:0031966">
    <property type="term" value="C:mitochondrial membrane"/>
    <property type="evidence" value="ECO:0007669"/>
    <property type="project" value="UniProtKB-SubCell"/>
</dbReference>
<evidence type="ECO:0000313" key="12">
    <source>
        <dbReference type="Proteomes" id="UP001286456"/>
    </source>
</evidence>
<keyword evidence="8" id="KW-0472">Membrane</keyword>
<comment type="caution">
    <text evidence="11">The sequence shown here is derived from an EMBL/GenBank/DDBJ whole genome shotgun (WGS) entry which is preliminary data.</text>
</comment>
<dbReference type="AlphaFoldDB" id="A0AAE0I7Y6"/>
<dbReference type="EMBL" id="JAUEPO010000006">
    <property type="protein sequence ID" value="KAK3319965.1"/>
    <property type="molecule type" value="Genomic_DNA"/>
</dbReference>
<reference evidence="11" key="2">
    <citation type="submission" date="2023-06" db="EMBL/GenBank/DDBJ databases">
        <authorList>
            <consortium name="Lawrence Berkeley National Laboratory"/>
            <person name="Haridas S."/>
            <person name="Hensen N."/>
            <person name="Bonometti L."/>
            <person name="Westerberg I."/>
            <person name="Brannstrom I.O."/>
            <person name="Guillou S."/>
            <person name="Cros-Aarteil S."/>
            <person name="Calhoun S."/>
            <person name="Kuo A."/>
            <person name="Mondo S."/>
            <person name="Pangilinan J."/>
            <person name="Riley R."/>
            <person name="Labutti K."/>
            <person name="Andreopoulos B."/>
            <person name="Lipzen A."/>
            <person name="Chen C."/>
            <person name="Yanf M."/>
            <person name="Daum C."/>
            <person name="Ng V."/>
            <person name="Clum A."/>
            <person name="Steindorff A."/>
            <person name="Ohm R."/>
            <person name="Martin F."/>
            <person name="Silar P."/>
            <person name="Natvig D."/>
            <person name="Lalanne C."/>
            <person name="Gautier V."/>
            <person name="Ament-Velasquez S.L."/>
            <person name="Kruys A."/>
            <person name="Hutchinson M.I."/>
            <person name="Powell A.J."/>
            <person name="Barry K."/>
            <person name="Miller A.N."/>
            <person name="Grigoriev I.V."/>
            <person name="Debuchy R."/>
            <person name="Gladieux P."/>
            <person name="Thoren M.H."/>
            <person name="Johannesson H."/>
        </authorList>
    </citation>
    <scope>NUCLEOTIDE SEQUENCE</scope>
    <source>
        <strain evidence="11">SMH4131-1</strain>
    </source>
</reference>
<accession>A0AAE0I7Y6</accession>
<keyword evidence="5" id="KW-0812">Transmembrane</keyword>
<organism evidence="11 12">
    <name type="scientific">Cercophora scortea</name>
    <dbReference type="NCBI Taxonomy" id="314031"/>
    <lineage>
        <taxon>Eukaryota</taxon>
        <taxon>Fungi</taxon>
        <taxon>Dikarya</taxon>
        <taxon>Ascomycota</taxon>
        <taxon>Pezizomycotina</taxon>
        <taxon>Sordariomycetes</taxon>
        <taxon>Sordariomycetidae</taxon>
        <taxon>Sordariales</taxon>
        <taxon>Lasiosphaeriaceae</taxon>
        <taxon>Cercophora</taxon>
    </lineage>
</organism>
<sequence>MSDRSLPSSFDSDPDFHNEKALSKVVRRLKEEPLIPLGCALTVAAFTAAYRAMRRGDHNQVQRMFRARVAAQAFTVIAMVAGGAYYQADRDKTKEAWKLQAKTEAEEKQAKWIHELEVRDAEDKAIKERLDRRRKKAAERAEAAGTGTEGVAAQARAAFKEAKDKAGETVDEVIDAAGSEVEKAEKEAKSVIGSLGGWFGGSKKAEEPKVDSEVPKK</sequence>
<protein>
    <submittedName>
        <fullName evidence="11">Hypoxia induced protein conserved region-domain-containing protein</fullName>
    </submittedName>
</protein>
<evidence type="ECO:0000313" key="11">
    <source>
        <dbReference type="EMBL" id="KAK3319965.1"/>
    </source>
</evidence>
<keyword evidence="12" id="KW-1185">Reference proteome</keyword>
<evidence type="ECO:0000256" key="8">
    <source>
        <dbReference type="ARBA" id="ARBA00023136"/>
    </source>
</evidence>
<dbReference type="Pfam" id="PF04588">
    <property type="entry name" value="HIG_1_N"/>
    <property type="match status" value="1"/>
</dbReference>
<dbReference type="PANTHER" id="PTHR12297:SF3">
    <property type="entry name" value="HIG1 DOMAIN FAMILY MEMBER 1A"/>
    <property type="match status" value="1"/>
</dbReference>
<reference evidence="11" key="1">
    <citation type="journal article" date="2023" name="Mol. Phylogenet. Evol.">
        <title>Genome-scale phylogeny and comparative genomics of the fungal order Sordariales.</title>
        <authorList>
            <person name="Hensen N."/>
            <person name="Bonometti L."/>
            <person name="Westerberg I."/>
            <person name="Brannstrom I.O."/>
            <person name="Guillou S."/>
            <person name="Cros-Aarteil S."/>
            <person name="Calhoun S."/>
            <person name="Haridas S."/>
            <person name="Kuo A."/>
            <person name="Mondo S."/>
            <person name="Pangilinan J."/>
            <person name="Riley R."/>
            <person name="LaButti K."/>
            <person name="Andreopoulos B."/>
            <person name="Lipzen A."/>
            <person name="Chen C."/>
            <person name="Yan M."/>
            <person name="Daum C."/>
            <person name="Ng V."/>
            <person name="Clum A."/>
            <person name="Steindorff A."/>
            <person name="Ohm R.A."/>
            <person name="Martin F."/>
            <person name="Silar P."/>
            <person name="Natvig D.O."/>
            <person name="Lalanne C."/>
            <person name="Gautier V."/>
            <person name="Ament-Velasquez S.L."/>
            <person name="Kruys A."/>
            <person name="Hutchinson M.I."/>
            <person name="Powell A.J."/>
            <person name="Barry K."/>
            <person name="Miller A.N."/>
            <person name="Grigoriev I.V."/>
            <person name="Debuchy R."/>
            <person name="Gladieux P."/>
            <person name="Hiltunen Thoren M."/>
            <person name="Johannesson H."/>
        </authorList>
    </citation>
    <scope>NUCLEOTIDE SEQUENCE</scope>
    <source>
        <strain evidence="11">SMH4131-1</strain>
    </source>
</reference>
<dbReference type="GO" id="GO:0097250">
    <property type="term" value="P:mitochondrial respirasome assembly"/>
    <property type="evidence" value="ECO:0007669"/>
    <property type="project" value="TreeGrafter"/>
</dbReference>
<name>A0AAE0I7Y6_9PEZI</name>
<evidence type="ECO:0000256" key="4">
    <source>
        <dbReference type="ARBA" id="ARBA00011565"/>
    </source>
</evidence>